<keyword evidence="1" id="KW-0812">Transmembrane</keyword>
<evidence type="ECO:0000313" key="3">
    <source>
        <dbReference type="Proteomes" id="UP001633002"/>
    </source>
</evidence>
<gene>
    <name evidence="2" type="ORF">R1sor_003663</name>
</gene>
<sequence length="340" mass="39226">MYGFYDSESESGAGLDLEVGVQRRTKRRKSLTTLGRRMMRSVYRQLQMHYKLRPLFILCLSFAFFCGVLFLVLFYENVDGFRFLGEVHSDFPLDANEDFKNLRNLVMVAGHAVYTNYSCVKGDEENCWFLEPYQKHPGQASTFVEHIKTGVEVAGKDERSLLLFSGGETRKEAGPRSEAQSYWMVAEANNWFGYSEKVRDRSLTEEHARDSFENLLFSICRFREITGDYPVNITVVSYDFKEERFTDLHRSALRFPRSRFFFVGTPTAPEAVLAAQQGELRVQTSFQRDPYGCEGSLLRKRFARDPFLRTIPYPAGCPELKGLFSYCGTHVYSGRLPWST</sequence>
<keyword evidence="3" id="KW-1185">Reference proteome</keyword>
<evidence type="ECO:0008006" key="4">
    <source>
        <dbReference type="Google" id="ProtNLM"/>
    </source>
</evidence>
<organism evidence="2 3">
    <name type="scientific">Riccia sorocarpa</name>
    <dbReference type="NCBI Taxonomy" id="122646"/>
    <lineage>
        <taxon>Eukaryota</taxon>
        <taxon>Viridiplantae</taxon>
        <taxon>Streptophyta</taxon>
        <taxon>Embryophyta</taxon>
        <taxon>Marchantiophyta</taxon>
        <taxon>Marchantiopsida</taxon>
        <taxon>Marchantiidae</taxon>
        <taxon>Marchantiales</taxon>
        <taxon>Ricciaceae</taxon>
        <taxon>Riccia</taxon>
    </lineage>
</organism>
<feature type="transmembrane region" description="Helical" evidence="1">
    <location>
        <begin position="55"/>
        <end position="75"/>
    </location>
</feature>
<dbReference type="EMBL" id="JBJQOH010000006">
    <property type="protein sequence ID" value="KAL3685641.1"/>
    <property type="molecule type" value="Genomic_DNA"/>
</dbReference>
<dbReference type="PANTHER" id="PTHR28110:SF1">
    <property type="entry name" value="TRANSMEMBRANE PROTEIN"/>
    <property type="match status" value="1"/>
</dbReference>
<comment type="caution">
    <text evidence="2">The sequence shown here is derived from an EMBL/GenBank/DDBJ whole genome shotgun (WGS) entry which is preliminary data.</text>
</comment>
<name>A0ABD3H3Y5_9MARC</name>
<evidence type="ECO:0000313" key="2">
    <source>
        <dbReference type="EMBL" id="KAL3685641.1"/>
    </source>
</evidence>
<dbReference type="InterPro" id="IPR055323">
    <property type="entry name" value="C57A10.07/YOR238W"/>
</dbReference>
<proteinExistence type="predicted"/>
<dbReference type="AlphaFoldDB" id="A0ABD3H3Y5"/>
<accession>A0ABD3H3Y5</accession>
<evidence type="ECO:0000256" key="1">
    <source>
        <dbReference type="SAM" id="Phobius"/>
    </source>
</evidence>
<protein>
    <recommendedName>
        <fullName evidence="4">DUF218 domain-containing protein</fullName>
    </recommendedName>
</protein>
<dbReference type="Proteomes" id="UP001633002">
    <property type="component" value="Unassembled WGS sequence"/>
</dbReference>
<dbReference type="PANTHER" id="PTHR28110">
    <property type="entry name" value="TRANSMEMBRANE PROTEIN"/>
    <property type="match status" value="1"/>
</dbReference>
<reference evidence="2 3" key="1">
    <citation type="submission" date="2024-09" db="EMBL/GenBank/DDBJ databases">
        <title>Chromosome-scale assembly of Riccia sorocarpa.</title>
        <authorList>
            <person name="Paukszto L."/>
        </authorList>
    </citation>
    <scope>NUCLEOTIDE SEQUENCE [LARGE SCALE GENOMIC DNA]</scope>
    <source>
        <strain evidence="2">LP-2024</strain>
        <tissue evidence="2">Aerial parts of the thallus</tissue>
    </source>
</reference>
<keyword evidence="1" id="KW-0472">Membrane</keyword>
<keyword evidence="1" id="KW-1133">Transmembrane helix</keyword>